<comment type="caution">
    <text evidence="2">The sequence shown here is derived from an EMBL/GenBank/DDBJ whole genome shotgun (WGS) entry which is preliminary data.</text>
</comment>
<evidence type="ECO:0000313" key="2">
    <source>
        <dbReference type="EMBL" id="EFE95049.1"/>
    </source>
</evidence>
<dbReference type="AlphaFoldDB" id="D4E5N3"/>
<proteinExistence type="predicted"/>
<feature type="transmembrane region" description="Helical" evidence="1">
    <location>
        <begin position="108"/>
        <end position="130"/>
    </location>
</feature>
<keyword evidence="1" id="KW-0472">Membrane</keyword>
<keyword evidence="1" id="KW-0812">Transmembrane</keyword>
<evidence type="ECO:0000256" key="1">
    <source>
        <dbReference type="SAM" id="Phobius"/>
    </source>
</evidence>
<evidence type="ECO:0000313" key="3">
    <source>
        <dbReference type="Proteomes" id="UP000005723"/>
    </source>
</evidence>
<dbReference type="Proteomes" id="UP000005723">
    <property type="component" value="Unassembled WGS sequence"/>
</dbReference>
<accession>D4E5N3</accession>
<protein>
    <submittedName>
        <fullName evidence="2">Uncharacterized protein</fullName>
    </submittedName>
</protein>
<name>D4E5N3_SEROD</name>
<organism evidence="2 3">
    <name type="scientific">Serratia odorifera DSM 4582</name>
    <dbReference type="NCBI Taxonomy" id="667129"/>
    <lineage>
        <taxon>Bacteria</taxon>
        <taxon>Pseudomonadati</taxon>
        <taxon>Pseudomonadota</taxon>
        <taxon>Gammaproteobacteria</taxon>
        <taxon>Enterobacterales</taxon>
        <taxon>Yersiniaceae</taxon>
        <taxon>Serratia</taxon>
    </lineage>
</organism>
<reference evidence="2 3" key="1">
    <citation type="submission" date="2010-01" db="EMBL/GenBank/DDBJ databases">
        <authorList>
            <person name="Muzny D."/>
            <person name="Qin X."/>
            <person name="Deng J."/>
            <person name="Jiang H."/>
            <person name="Liu Y."/>
            <person name="Qu J."/>
            <person name="Song X.-Z."/>
            <person name="Zhang L."/>
            <person name="Thornton R."/>
            <person name="Coyle M."/>
            <person name="Francisco L."/>
            <person name="Jackson L."/>
            <person name="Javaid M."/>
            <person name="Korchina V."/>
            <person name="Kovar C."/>
            <person name="Mata R."/>
            <person name="Mathew T."/>
            <person name="Ngo R."/>
            <person name="Nguyen L."/>
            <person name="Nguyen N."/>
            <person name="Okwuonu G."/>
            <person name="Ongeri F."/>
            <person name="Pham C."/>
            <person name="Simmons D."/>
            <person name="Wilczek-Boney K."/>
            <person name="Hale W."/>
            <person name="Jakkamsetti A."/>
            <person name="Pham P."/>
            <person name="Ruth R."/>
            <person name="San Lucas F."/>
            <person name="Warren J."/>
            <person name="Zhang J."/>
            <person name="Zhao Z."/>
            <person name="Zhou C."/>
            <person name="Zhu D."/>
            <person name="Lee S."/>
            <person name="Bess C."/>
            <person name="Blankenburg K."/>
            <person name="Forbes L."/>
            <person name="Fu Q."/>
            <person name="Gubbala S."/>
            <person name="Hirani K."/>
            <person name="Jayaseelan J.C."/>
            <person name="Lara F."/>
            <person name="Munidasa M."/>
            <person name="Palculict T."/>
            <person name="Patil S."/>
            <person name="Pu L.-L."/>
            <person name="Saada N."/>
            <person name="Tang L."/>
            <person name="Weissenberger G."/>
            <person name="Zhu Y."/>
            <person name="Hemphill L."/>
            <person name="Shang Y."/>
            <person name="Youmans B."/>
            <person name="Ayvaz T."/>
            <person name="Ross M."/>
            <person name="Santibanez J."/>
            <person name="Aqrawi P."/>
            <person name="Gross S."/>
            <person name="Joshi V."/>
            <person name="Fowler G."/>
            <person name="Nazareth L."/>
            <person name="Reid J."/>
            <person name="Worley K."/>
            <person name="Petrosino J."/>
            <person name="Highlander S."/>
            <person name="Gibbs R."/>
        </authorList>
    </citation>
    <scope>NUCLEOTIDE SEQUENCE [LARGE SCALE GENOMIC DNA]</scope>
    <source>
        <strain evidence="2 3">DSM 4582</strain>
    </source>
</reference>
<gene>
    <name evidence="2" type="ORF">HMPREF0758_3483</name>
</gene>
<sequence>MLKTEQLKEGTMQSDDDSNIANARKRKIIYGWYIYTIYVLLIFNIYMAVYNTCVRHPIEMPLVSVAHSLFIACLLHQILKKRTRFTWVMLVYFIIMRLYYANVLHVEFGLFGCALVLLIITLLLTGTVVIGQMATPPVKQDWLAALGWKQAVALIAIAALVTRLITIDYLS</sequence>
<dbReference type="HOGENOM" id="CLU_139797_0_0_6"/>
<feature type="transmembrane region" description="Helical" evidence="1">
    <location>
        <begin position="28"/>
        <end position="49"/>
    </location>
</feature>
<feature type="transmembrane region" description="Helical" evidence="1">
    <location>
        <begin position="142"/>
        <end position="165"/>
    </location>
</feature>
<feature type="transmembrane region" description="Helical" evidence="1">
    <location>
        <begin position="85"/>
        <end position="102"/>
    </location>
</feature>
<dbReference type="EMBL" id="ADBY01000050">
    <property type="protein sequence ID" value="EFE95049.1"/>
    <property type="molecule type" value="Genomic_DNA"/>
</dbReference>
<keyword evidence="3" id="KW-1185">Reference proteome</keyword>
<keyword evidence="1" id="KW-1133">Transmembrane helix</keyword>